<keyword evidence="5" id="KW-1185">Reference proteome</keyword>
<dbReference type="Pfam" id="PF02984">
    <property type="entry name" value="Cyclin_C"/>
    <property type="match status" value="1"/>
</dbReference>
<accession>A0A7S4A6W5</accession>
<proteinExistence type="predicted"/>
<dbReference type="CDD" id="cd20529">
    <property type="entry name" value="CYCLIN_CCNJ-like_rpt2"/>
    <property type="match status" value="1"/>
</dbReference>
<evidence type="ECO:0000313" key="4">
    <source>
        <dbReference type="EMBL" id="CAH0379136.1"/>
    </source>
</evidence>
<protein>
    <recommendedName>
        <fullName evidence="2">Cyclin C-terminal domain-containing protein</fullName>
    </recommendedName>
</protein>
<evidence type="ECO:0000313" key="5">
    <source>
        <dbReference type="Proteomes" id="UP000789595"/>
    </source>
</evidence>
<name>A0A7S4A6W5_9STRA</name>
<dbReference type="SMART" id="SM01332">
    <property type="entry name" value="Cyclin_C"/>
    <property type="match status" value="1"/>
</dbReference>
<gene>
    <name evidence="3" type="ORF">PCAL00307_LOCUS20803</name>
    <name evidence="4" type="ORF">PECAL_6P07370</name>
</gene>
<dbReference type="SUPFAM" id="SSF47954">
    <property type="entry name" value="Cyclin-like"/>
    <property type="match status" value="2"/>
</dbReference>
<dbReference type="PANTHER" id="PTHR10177">
    <property type="entry name" value="CYCLINS"/>
    <property type="match status" value="1"/>
</dbReference>
<feature type="domain" description="Cyclin C-terminal" evidence="2">
    <location>
        <begin position="144"/>
        <end position="278"/>
    </location>
</feature>
<dbReference type="Gene3D" id="1.10.472.10">
    <property type="entry name" value="Cyclin-like"/>
    <property type="match status" value="2"/>
</dbReference>
<evidence type="ECO:0000256" key="1">
    <source>
        <dbReference type="ARBA" id="ARBA00023127"/>
    </source>
</evidence>
<dbReference type="EMBL" id="HBIW01024106">
    <property type="protein sequence ID" value="CAE0705354.1"/>
    <property type="molecule type" value="Transcribed_RNA"/>
</dbReference>
<keyword evidence="1" id="KW-0195">Cyclin</keyword>
<evidence type="ECO:0000259" key="2">
    <source>
        <dbReference type="SMART" id="SM01332"/>
    </source>
</evidence>
<evidence type="ECO:0000313" key="3">
    <source>
        <dbReference type="EMBL" id="CAE0705354.1"/>
    </source>
</evidence>
<dbReference type="Pfam" id="PF00134">
    <property type="entry name" value="Cyclin_N"/>
    <property type="match status" value="1"/>
</dbReference>
<dbReference type="InterPro" id="IPR006671">
    <property type="entry name" value="Cyclin_N"/>
</dbReference>
<dbReference type="OrthoDB" id="5590282at2759"/>
<dbReference type="AlphaFoldDB" id="A0A7S4A6W5"/>
<reference evidence="4" key="2">
    <citation type="submission" date="2021-11" db="EMBL/GenBank/DDBJ databases">
        <authorList>
            <consortium name="Genoscope - CEA"/>
            <person name="William W."/>
        </authorList>
    </citation>
    <scope>NUCLEOTIDE SEQUENCE</scope>
</reference>
<dbReference type="InterPro" id="IPR039361">
    <property type="entry name" value="Cyclin"/>
</dbReference>
<dbReference type="InterPro" id="IPR004367">
    <property type="entry name" value="Cyclin_C-dom"/>
</dbReference>
<dbReference type="EMBL" id="CAKKNE010000006">
    <property type="protein sequence ID" value="CAH0379136.1"/>
    <property type="molecule type" value="Genomic_DNA"/>
</dbReference>
<organism evidence="3">
    <name type="scientific">Pelagomonas calceolata</name>
    <dbReference type="NCBI Taxonomy" id="35677"/>
    <lineage>
        <taxon>Eukaryota</taxon>
        <taxon>Sar</taxon>
        <taxon>Stramenopiles</taxon>
        <taxon>Ochrophyta</taxon>
        <taxon>Pelagophyceae</taxon>
        <taxon>Pelagomonadales</taxon>
        <taxon>Pelagomonadaceae</taxon>
        <taxon>Pelagomonas</taxon>
    </lineage>
</organism>
<dbReference type="InterPro" id="IPR036915">
    <property type="entry name" value="Cyclin-like_sf"/>
</dbReference>
<dbReference type="Proteomes" id="UP000789595">
    <property type="component" value="Unassembled WGS sequence"/>
</dbReference>
<reference evidence="3" key="1">
    <citation type="submission" date="2021-01" db="EMBL/GenBank/DDBJ databases">
        <authorList>
            <person name="Corre E."/>
            <person name="Pelletier E."/>
            <person name="Niang G."/>
            <person name="Scheremetjew M."/>
            <person name="Finn R."/>
            <person name="Kale V."/>
            <person name="Holt S."/>
            <person name="Cochrane G."/>
            <person name="Meng A."/>
            <person name="Brown T."/>
            <person name="Cohen L."/>
        </authorList>
    </citation>
    <scope>NUCLEOTIDE SEQUENCE</scope>
    <source>
        <strain evidence="3">CCMP1756</strain>
    </source>
</reference>
<sequence>MESTPTWVGFEHEAAKKRYWSQLRARERSDPGFSSHATYVKHRRLYVDGVWQLCEDHRLAETTAHLATRYFDFALQKNEDVLFDEFSLDELRVACVLLAAKYDEHEAPPPRVLRTASNERLDAFRLRDAEAKVAEVLGWRLGVVTSLVALDLASDLIVASPDMVRGAPLQRSPKASKFVASYARFFCNMALQANRFQTVAPTLLCSAVIRATRELLNVAPAWPPRLSRFTGYGDGELSRLARDLLSYYRREFPEHHASVRSFAASPKSVLDVARTELQSPIQQLDLDRDA</sequence>